<gene>
    <name evidence="2" type="ORF">PYS65_17420</name>
</gene>
<proteinExistence type="predicted"/>
<accession>A0ABY8K294</accession>
<protein>
    <submittedName>
        <fullName evidence="2">Uncharacterized protein</fullName>
    </submittedName>
</protein>
<dbReference type="Proteomes" id="UP001216440">
    <property type="component" value="Chromosome"/>
</dbReference>
<dbReference type="RefSeq" id="WP_279334867.1">
    <property type="nucleotide sequence ID" value="NZ_CP121682.1"/>
</dbReference>
<sequence length="44" mass="4958">MTAVTRMTRDQDVGAVLVTEGEWSHRPAGTWQTSTERSVRHDDS</sequence>
<keyword evidence="3" id="KW-1185">Reference proteome</keyword>
<evidence type="ECO:0000313" key="3">
    <source>
        <dbReference type="Proteomes" id="UP001216440"/>
    </source>
</evidence>
<feature type="region of interest" description="Disordered" evidence="1">
    <location>
        <begin position="18"/>
        <end position="44"/>
    </location>
</feature>
<dbReference type="EMBL" id="CP121682">
    <property type="protein sequence ID" value="WGD41793.1"/>
    <property type="molecule type" value="Genomic_DNA"/>
</dbReference>
<reference evidence="2 3" key="1">
    <citation type="submission" date="2023-03" db="EMBL/GenBank/DDBJ databases">
        <authorList>
            <person name="Mo P."/>
        </authorList>
    </citation>
    <scope>NUCLEOTIDE SEQUENCE [LARGE SCALE GENOMIC DNA]</scope>
    <source>
        <strain evidence="2 3">HUAS 5</strain>
    </source>
</reference>
<evidence type="ECO:0000313" key="2">
    <source>
        <dbReference type="EMBL" id="WGD41793.1"/>
    </source>
</evidence>
<name>A0ABY8K294_9ACTN</name>
<organism evidence="2 3">
    <name type="scientific">Streptomyces cathayae</name>
    <dbReference type="NCBI Taxonomy" id="3031124"/>
    <lineage>
        <taxon>Bacteria</taxon>
        <taxon>Bacillati</taxon>
        <taxon>Actinomycetota</taxon>
        <taxon>Actinomycetes</taxon>
        <taxon>Kitasatosporales</taxon>
        <taxon>Streptomycetaceae</taxon>
        <taxon>Streptomyces</taxon>
    </lineage>
</organism>
<evidence type="ECO:0000256" key="1">
    <source>
        <dbReference type="SAM" id="MobiDB-lite"/>
    </source>
</evidence>